<keyword evidence="4" id="KW-1185">Reference proteome</keyword>
<dbReference type="InterPro" id="IPR001387">
    <property type="entry name" value="Cro/C1-type_HTH"/>
</dbReference>
<evidence type="ECO:0000259" key="2">
    <source>
        <dbReference type="PROSITE" id="PS50943"/>
    </source>
</evidence>
<evidence type="ECO:0000313" key="4">
    <source>
        <dbReference type="Proteomes" id="UP000661858"/>
    </source>
</evidence>
<reference evidence="3" key="1">
    <citation type="submission" date="2021-01" db="EMBL/GenBank/DDBJ databases">
        <title>WGS of actinomycetes isolated from Thailand.</title>
        <authorList>
            <person name="Thawai C."/>
        </authorList>
    </citation>
    <scope>NUCLEOTIDE SEQUENCE</scope>
    <source>
        <strain evidence="3">RCU-197</strain>
    </source>
</reference>
<dbReference type="InterPro" id="IPR050807">
    <property type="entry name" value="TransReg_Diox_bact_type"/>
</dbReference>
<dbReference type="AlphaFoldDB" id="A0A937EFT3"/>
<comment type="caution">
    <text evidence="3">The sequence shown here is derived from an EMBL/GenBank/DDBJ whole genome shotgun (WGS) entry which is preliminary data.</text>
</comment>
<evidence type="ECO:0000313" key="3">
    <source>
        <dbReference type="EMBL" id="MBL1082203.1"/>
    </source>
</evidence>
<dbReference type="PANTHER" id="PTHR46797">
    <property type="entry name" value="HTH-TYPE TRANSCRIPTIONAL REGULATOR"/>
    <property type="match status" value="1"/>
</dbReference>
<dbReference type="GO" id="GO:0005829">
    <property type="term" value="C:cytosol"/>
    <property type="evidence" value="ECO:0007669"/>
    <property type="project" value="TreeGrafter"/>
</dbReference>
<dbReference type="PROSITE" id="PS50943">
    <property type="entry name" value="HTH_CROC1"/>
    <property type="match status" value="1"/>
</dbReference>
<dbReference type="GO" id="GO:0003677">
    <property type="term" value="F:DNA binding"/>
    <property type="evidence" value="ECO:0007669"/>
    <property type="project" value="UniProtKB-KW"/>
</dbReference>
<evidence type="ECO:0000256" key="1">
    <source>
        <dbReference type="ARBA" id="ARBA00023125"/>
    </source>
</evidence>
<dbReference type="InterPro" id="IPR010982">
    <property type="entry name" value="Lambda_DNA-bd_dom_sf"/>
</dbReference>
<dbReference type="GO" id="GO:0003700">
    <property type="term" value="F:DNA-binding transcription factor activity"/>
    <property type="evidence" value="ECO:0007669"/>
    <property type="project" value="TreeGrafter"/>
</dbReference>
<proteinExistence type="predicted"/>
<dbReference type="PANTHER" id="PTHR46797:SF1">
    <property type="entry name" value="METHYLPHOSPHONATE SYNTHASE"/>
    <property type="match status" value="1"/>
</dbReference>
<sequence length="91" mass="10168">MYDPEKGKARRLSLGITVKELADRIGCSTQAVYQWERGERRPSLTTFVVIAHHLGIPIASLVEQAGGDENSARAIQLAEIHRIAKEKNDER</sequence>
<protein>
    <submittedName>
        <fullName evidence="3">Helix-turn-helix transcriptional regulator</fullName>
    </submittedName>
</protein>
<dbReference type="RefSeq" id="WP_201833874.1">
    <property type="nucleotide sequence ID" value="NZ_JAERRK010000003.1"/>
</dbReference>
<keyword evidence="1" id="KW-0238">DNA-binding</keyword>
<dbReference type="SUPFAM" id="SSF47413">
    <property type="entry name" value="lambda repressor-like DNA-binding domains"/>
    <property type="match status" value="1"/>
</dbReference>
<name>A0A937EFT3_9ACTN</name>
<accession>A0A937EFT3</accession>
<organism evidence="3 4">
    <name type="scientific">Streptomyces actinomycinicus</name>
    <dbReference type="NCBI Taxonomy" id="1695166"/>
    <lineage>
        <taxon>Bacteria</taxon>
        <taxon>Bacillati</taxon>
        <taxon>Actinomycetota</taxon>
        <taxon>Actinomycetes</taxon>
        <taxon>Kitasatosporales</taxon>
        <taxon>Streptomycetaceae</taxon>
        <taxon>Streptomyces</taxon>
    </lineage>
</organism>
<dbReference type="Gene3D" id="1.10.260.40">
    <property type="entry name" value="lambda repressor-like DNA-binding domains"/>
    <property type="match status" value="1"/>
</dbReference>
<dbReference type="CDD" id="cd00093">
    <property type="entry name" value="HTH_XRE"/>
    <property type="match status" value="1"/>
</dbReference>
<dbReference type="Proteomes" id="UP000661858">
    <property type="component" value="Unassembled WGS sequence"/>
</dbReference>
<dbReference type="Pfam" id="PF01381">
    <property type="entry name" value="HTH_3"/>
    <property type="match status" value="1"/>
</dbReference>
<dbReference type="EMBL" id="JAERRK010000003">
    <property type="protein sequence ID" value="MBL1082203.1"/>
    <property type="molecule type" value="Genomic_DNA"/>
</dbReference>
<gene>
    <name evidence="3" type="ORF">JK359_09440</name>
</gene>
<dbReference type="SMART" id="SM00530">
    <property type="entry name" value="HTH_XRE"/>
    <property type="match status" value="1"/>
</dbReference>
<feature type="domain" description="HTH cro/C1-type" evidence="2">
    <location>
        <begin position="8"/>
        <end position="61"/>
    </location>
</feature>